<evidence type="ECO:0000256" key="1">
    <source>
        <dbReference type="SAM" id="MobiDB-lite"/>
    </source>
</evidence>
<feature type="compositionally biased region" description="Basic and acidic residues" evidence="1">
    <location>
        <begin position="37"/>
        <end position="57"/>
    </location>
</feature>
<dbReference type="EMBL" id="CAJVQA010004293">
    <property type="protein sequence ID" value="CAG8595550.1"/>
    <property type="molecule type" value="Genomic_DNA"/>
</dbReference>
<keyword evidence="3" id="KW-1185">Reference proteome</keyword>
<name>A0A9N9CCH9_9GLOM</name>
<proteinExistence type="predicted"/>
<organism evidence="2 3">
    <name type="scientific">Cetraspora pellucida</name>
    <dbReference type="NCBI Taxonomy" id="1433469"/>
    <lineage>
        <taxon>Eukaryota</taxon>
        <taxon>Fungi</taxon>
        <taxon>Fungi incertae sedis</taxon>
        <taxon>Mucoromycota</taxon>
        <taxon>Glomeromycotina</taxon>
        <taxon>Glomeromycetes</taxon>
        <taxon>Diversisporales</taxon>
        <taxon>Gigasporaceae</taxon>
        <taxon>Cetraspora</taxon>
    </lineage>
</organism>
<protein>
    <submittedName>
        <fullName evidence="2">15753_t:CDS:1</fullName>
    </submittedName>
</protein>
<accession>A0A9N9CCH9</accession>
<dbReference type="AlphaFoldDB" id="A0A9N9CCH9"/>
<reference evidence="2" key="1">
    <citation type="submission" date="2021-06" db="EMBL/GenBank/DDBJ databases">
        <authorList>
            <person name="Kallberg Y."/>
            <person name="Tangrot J."/>
            <person name="Rosling A."/>
        </authorList>
    </citation>
    <scope>NUCLEOTIDE SEQUENCE</scope>
    <source>
        <strain evidence="2">FL966</strain>
    </source>
</reference>
<comment type="caution">
    <text evidence="2">The sequence shown here is derived from an EMBL/GenBank/DDBJ whole genome shotgun (WGS) entry which is preliminary data.</text>
</comment>
<evidence type="ECO:0000313" key="2">
    <source>
        <dbReference type="EMBL" id="CAG8595550.1"/>
    </source>
</evidence>
<gene>
    <name evidence="2" type="ORF">CPELLU_LOCUS6742</name>
</gene>
<evidence type="ECO:0000313" key="3">
    <source>
        <dbReference type="Proteomes" id="UP000789759"/>
    </source>
</evidence>
<sequence length="57" mass="6651">MVKYFKKFLYESGRDLTWGNLGTYGVYNDLNGVTESSRGKMEATEENWKQPRAAERK</sequence>
<feature type="region of interest" description="Disordered" evidence="1">
    <location>
        <begin position="36"/>
        <end position="57"/>
    </location>
</feature>
<dbReference type="Proteomes" id="UP000789759">
    <property type="component" value="Unassembled WGS sequence"/>
</dbReference>